<dbReference type="Gene3D" id="3.10.350.10">
    <property type="entry name" value="LysM domain"/>
    <property type="match status" value="1"/>
</dbReference>
<dbReference type="GO" id="GO:0004222">
    <property type="term" value="F:metalloendopeptidase activity"/>
    <property type="evidence" value="ECO:0007669"/>
    <property type="project" value="TreeGrafter"/>
</dbReference>
<feature type="domain" description="LysM" evidence="3">
    <location>
        <begin position="58"/>
        <end position="102"/>
    </location>
</feature>
<dbReference type="CDD" id="cd00118">
    <property type="entry name" value="LysM"/>
    <property type="match status" value="1"/>
</dbReference>
<organism evidence="4 5">
    <name type="scientific">Thalassospira marina</name>
    <dbReference type="NCBI Taxonomy" id="2048283"/>
    <lineage>
        <taxon>Bacteria</taxon>
        <taxon>Pseudomonadati</taxon>
        <taxon>Pseudomonadota</taxon>
        <taxon>Alphaproteobacteria</taxon>
        <taxon>Rhodospirillales</taxon>
        <taxon>Thalassospiraceae</taxon>
        <taxon>Thalassospira</taxon>
    </lineage>
</organism>
<sequence length="382" mass="40110">MKNYVKHVVHNVRTLLFVCGTTAALSGCLLNSKPVPVVYDEGTNYSLSAMPELRNGERVITVKRGDSVSLLAERYHADFRKFAARNSLSSPYVIYPGQRLVLPPWQAEYDSRPPETAVAQSSGSSRATKNVVIAGRAQSVEITSAPLDAPSSAASQPASAAPASDLSSVTDITSSKSTVIAGANLPVPGIKPQDIAAQAERQFASGNSWRNTTGTKVASSRPANTGGSATVVPSSAASHPSRGKVDDIVPAGRQGFIWPVQGKVVLGYGAGPGGLFNDGINIAAERGTAILATDNGVVTYVGNELRGFGNLILIKHADGYVSAYAHTENPLVARGDVVSRGQRISSVGATGAVNRPQLHFEIRQGRKSRDPVKYLPQAVASR</sequence>
<dbReference type="AlphaFoldDB" id="A0A2N3KVG7"/>
<dbReference type="SUPFAM" id="SSF54106">
    <property type="entry name" value="LysM domain"/>
    <property type="match status" value="1"/>
</dbReference>
<dbReference type="OrthoDB" id="9795421at2"/>
<dbReference type="Pfam" id="PF01551">
    <property type="entry name" value="Peptidase_M23"/>
    <property type="match status" value="1"/>
</dbReference>
<evidence type="ECO:0000259" key="3">
    <source>
        <dbReference type="PROSITE" id="PS51782"/>
    </source>
</evidence>
<feature type="region of interest" description="Disordered" evidence="2">
    <location>
        <begin position="203"/>
        <end position="243"/>
    </location>
</feature>
<name>A0A2N3KVG7_9PROT</name>
<dbReference type="InterPro" id="IPR016047">
    <property type="entry name" value="M23ase_b-sheet_dom"/>
</dbReference>
<feature type="region of interest" description="Disordered" evidence="2">
    <location>
        <begin position="148"/>
        <end position="168"/>
    </location>
</feature>
<comment type="similarity">
    <text evidence="1">Belongs to the E.coli NlpD/Haemophilus LppB family.</text>
</comment>
<dbReference type="InterPro" id="IPR050570">
    <property type="entry name" value="Cell_wall_metabolism_enzyme"/>
</dbReference>
<dbReference type="Gene3D" id="2.70.70.10">
    <property type="entry name" value="Glucose Permease (Domain IIA)"/>
    <property type="match status" value="1"/>
</dbReference>
<dbReference type="InterPro" id="IPR036779">
    <property type="entry name" value="LysM_dom_sf"/>
</dbReference>
<dbReference type="SUPFAM" id="SSF51261">
    <property type="entry name" value="Duplicated hybrid motif"/>
    <property type="match status" value="1"/>
</dbReference>
<dbReference type="CDD" id="cd12797">
    <property type="entry name" value="M23_peptidase"/>
    <property type="match status" value="1"/>
</dbReference>
<evidence type="ECO:0000313" key="4">
    <source>
        <dbReference type="EMBL" id="PKR54518.1"/>
    </source>
</evidence>
<dbReference type="PANTHER" id="PTHR21666:SF263">
    <property type="entry name" value="MUREIN HYDROLASE ACTIVATOR NLPD"/>
    <property type="match status" value="1"/>
</dbReference>
<reference evidence="4 5" key="1">
    <citation type="submission" date="2017-09" db="EMBL/GenBank/DDBJ databases">
        <title>Biodiversity and function of Thalassospira species in the particle-attached aromatic-hydrocarbon-degrading consortia from the surface seawater of the South China Sea.</title>
        <authorList>
            <person name="Dong C."/>
            <person name="Liu R."/>
            <person name="Shao Z."/>
        </authorList>
    </citation>
    <scope>NUCLEOTIDE SEQUENCE [LARGE SCALE GENOMIC DNA]</scope>
    <source>
        <strain evidence="4 5">CSC1P2</strain>
    </source>
</reference>
<dbReference type="InterPro" id="IPR011055">
    <property type="entry name" value="Dup_hybrid_motif"/>
</dbReference>
<protein>
    <recommendedName>
        <fullName evidence="3">LysM domain-containing protein</fullName>
    </recommendedName>
</protein>
<evidence type="ECO:0000256" key="1">
    <source>
        <dbReference type="ARBA" id="ARBA00038420"/>
    </source>
</evidence>
<evidence type="ECO:0000256" key="2">
    <source>
        <dbReference type="SAM" id="MobiDB-lite"/>
    </source>
</evidence>
<dbReference type="PROSITE" id="PS51257">
    <property type="entry name" value="PROKAR_LIPOPROTEIN"/>
    <property type="match status" value="1"/>
</dbReference>
<gene>
    <name evidence="4" type="ORF">COO20_09195</name>
</gene>
<comment type="caution">
    <text evidence="4">The sequence shown here is derived from an EMBL/GenBank/DDBJ whole genome shotgun (WGS) entry which is preliminary data.</text>
</comment>
<evidence type="ECO:0000313" key="5">
    <source>
        <dbReference type="Proteomes" id="UP000233597"/>
    </source>
</evidence>
<accession>A0A2N3KVG7</accession>
<dbReference type="PROSITE" id="PS51782">
    <property type="entry name" value="LYSM"/>
    <property type="match status" value="1"/>
</dbReference>
<dbReference type="SMART" id="SM00257">
    <property type="entry name" value="LysM"/>
    <property type="match status" value="1"/>
</dbReference>
<feature type="compositionally biased region" description="Polar residues" evidence="2">
    <location>
        <begin position="204"/>
        <end position="238"/>
    </location>
</feature>
<dbReference type="Pfam" id="PF01476">
    <property type="entry name" value="LysM"/>
    <property type="match status" value="1"/>
</dbReference>
<dbReference type="EMBL" id="NWTK01000005">
    <property type="protein sequence ID" value="PKR54518.1"/>
    <property type="molecule type" value="Genomic_DNA"/>
</dbReference>
<dbReference type="Proteomes" id="UP000233597">
    <property type="component" value="Unassembled WGS sequence"/>
</dbReference>
<dbReference type="PANTHER" id="PTHR21666">
    <property type="entry name" value="PEPTIDASE-RELATED"/>
    <property type="match status" value="1"/>
</dbReference>
<proteinExistence type="inferred from homology"/>
<dbReference type="InterPro" id="IPR018392">
    <property type="entry name" value="LysM"/>
</dbReference>